<dbReference type="PANTHER" id="PTHR45649:SF14">
    <property type="entry name" value="GABA PERMEASE"/>
    <property type="match status" value="1"/>
</dbReference>
<feature type="transmembrane region" description="Helical" evidence="6">
    <location>
        <begin position="436"/>
        <end position="455"/>
    </location>
</feature>
<evidence type="ECO:0000256" key="1">
    <source>
        <dbReference type="ARBA" id="ARBA00004141"/>
    </source>
</evidence>
<keyword evidence="2" id="KW-0813">Transport</keyword>
<keyword evidence="8" id="KW-1185">Reference proteome</keyword>
<feature type="transmembrane region" description="Helical" evidence="6">
    <location>
        <begin position="26"/>
        <end position="50"/>
    </location>
</feature>
<dbReference type="InterPro" id="IPR002293">
    <property type="entry name" value="AA/rel_permease1"/>
</dbReference>
<dbReference type="Proteomes" id="UP000827549">
    <property type="component" value="Chromosome 1"/>
</dbReference>
<feature type="transmembrane region" description="Helical" evidence="6">
    <location>
        <begin position="461"/>
        <end position="482"/>
    </location>
</feature>
<evidence type="ECO:0000256" key="6">
    <source>
        <dbReference type="SAM" id="Phobius"/>
    </source>
</evidence>
<keyword evidence="4 6" id="KW-1133">Transmembrane helix</keyword>
<comment type="subcellular location">
    <subcellularLocation>
        <location evidence="1">Membrane</location>
        <topology evidence="1">Multi-pass membrane protein</topology>
    </subcellularLocation>
</comment>
<feature type="transmembrane region" description="Helical" evidence="6">
    <location>
        <begin position="360"/>
        <end position="378"/>
    </location>
</feature>
<dbReference type="GO" id="GO:0022857">
    <property type="term" value="F:transmembrane transporter activity"/>
    <property type="evidence" value="ECO:0007669"/>
    <property type="project" value="InterPro"/>
</dbReference>
<dbReference type="PIRSF" id="PIRSF006060">
    <property type="entry name" value="AA_transporter"/>
    <property type="match status" value="1"/>
</dbReference>
<feature type="transmembrane region" description="Helical" evidence="6">
    <location>
        <begin position="314"/>
        <end position="339"/>
    </location>
</feature>
<evidence type="ECO:0000313" key="8">
    <source>
        <dbReference type="Proteomes" id="UP000827549"/>
    </source>
</evidence>
<dbReference type="RefSeq" id="XP_062622666.1">
    <property type="nucleotide sequence ID" value="XM_062766682.1"/>
</dbReference>
<feature type="transmembrane region" description="Helical" evidence="6">
    <location>
        <begin position="286"/>
        <end position="302"/>
    </location>
</feature>
<feature type="transmembrane region" description="Helical" evidence="6">
    <location>
        <begin position="258"/>
        <end position="279"/>
    </location>
</feature>
<organism evidence="7 8">
    <name type="scientific">Vanrija pseudolonga</name>
    <dbReference type="NCBI Taxonomy" id="143232"/>
    <lineage>
        <taxon>Eukaryota</taxon>
        <taxon>Fungi</taxon>
        <taxon>Dikarya</taxon>
        <taxon>Basidiomycota</taxon>
        <taxon>Agaricomycotina</taxon>
        <taxon>Tremellomycetes</taxon>
        <taxon>Trichosporonales</taxon>
        <taxon>Trichosporonaceae</taxon>
        <taxon>Vanrija</taxon>
    </lineage>
</organism>
<evidence type="ECO:0000256" key="5">
    <source>
        <dbReference type="ARBA" id="ARBA00023136"/>
    </source>
</evidence>
<dbReference type="AlphaFoldDB" id="A0AAF1BI30"/>
<name>A0AAF1BI30_9TREE</name>
<dbReference type="EMBL" id="CP086714">
    <property type="protein sequence ID" value="WOO76634.1"/>
    <property type="molecule type" value="Genomic_DNA"/>
</dbReference>
<evidence type="ECO:0000256" key="4">
    <source>
        <dbReference type="ARBA" id="ARBA00022989"/>
    </source>
</evidence>
<keyword evidence="3 6" id="KW-0812">Transmembrane</keyword>
<evidence type="ECO:0000313" key="7">
    <source>
        <dbReference type="EMBL" id="WOO76634.1"/>
    </source>
</evidence>
<feature type="transmembrane region" description="Helical" evidence="6">
    <location>
        <begin position="218"/>
        <end position="238"/>
    </location>
</feature>
<dbReference type="GO" id="GO:0016020">
    <property type="term" value="C:membrane"/>
    <property type="evidence" value="ECO:0007669"/>
    <property type="project" value="UniProtKB-SubCell"/>
</dbReference>
<dbReference type="PANTHER" id="PTHR45649">
    <property type="entry name" value="AMINO-ACID PERMEASE BAT1"/>
    <property type="match status" value="1"/>
</dbReference>
<evidence type="ECO:0000256" key="3">
    <source>
        <dbReference type="ARBA" id="ARBA00022692"/>
    </source>
</evidence>
<protein>
    <submittedName>
        <fullName evidence="7">Choline transport protein</fullName>
    </submittedName>
</protein>
<feature type="transmembrane region" description="Helical" evidence="6">
    <location>
        <begin position="384"/>
        <end position="410"/>
    </location>
</feature>
<proteinExistence type="predicted"/>
<reference evidence="7" key="1">
    <citation type="submission" date="2023-10" db="EMBL/GenBank/DDBJ databases">
        <authorList>
            <person name="Noh H."/>
        </authorList>
    </citation>
    <scope>NUCLEOTIDE SEQUENCE</scope>
    <source>
        <strain evidence="7">DUCC4014</strain>
    </source>
</reference>
<dbReference type="Pfam" id="PF13520">
    <property type="entry name" value="AA_permease_2"/>
    <property type="match status" value="1"/>
</dbReference>
<feature type="transmembrane region" description="Helical" evidence="6">
    <location>
        <begin position="114"/>
        <end position="139"/>
    </location>
</feature>
<feature type="transmembrane region" description="Helical" evidence="6">
    <location>
        <begin position="178"/>
        <end position="197"/>
    </location>
</feature>
<sequence>MGDTEKSSAHVKVDHVEGEVPLERNFSFWACFGLGFALLNSWTGGLSVVLPSGGSIAMVWGLIVSALGTTAMALSLAEICHVLPLSGGQYDWTYVLAPAGKKNGLSFFVGWMSAAGWTSLTATNSFLSAQFVTGLIALWQPSFEVKAWQTLLIYLAFLAAAYVLNTFCVRALPHMDHFAGFWSMGGIVVVAIVVLACSSGKFNEPKAVFATFTNETGWPDGVAFLLGLLQSTFGLTAFDAVTHMIEEMPRPNINAPKVMIVAVILGSVTAWVFMICILFCIRDFNAVLTATTGPILQIYYQVTANRVGATCLLMFNLLGMAFAAEIVMTVSSRIILTFARDRGMGHLSTWLAPVHPKLKVPVMCIIFVVIWDIAFGLINLGSTAALNAILGSSVVFLQISYFIPILLIFLRGDRAFEGHDAEATYSLGRWRRPINLFALCFLLVTSVMFTFPPAIPVTGTSMSYVSVVLGIALLLCGVTWVVDGRKRFNGPGELMTRLEISKNA</sequence>
<dbReference type="Gene3D" id="1.20.1740.10">
    <property type="entry name" value="Amino acid/polyamine transporter I"/>
    <property type="match status" value="1"/>
</dbReference>
<evidence type="ECO:0000256" key="2">
    <source>
        <dbReference type="ARBA" id="ARBA00022448"/>
    </source>
</evidence>
<gene>
    <name evidence="7" type="primary">HNM1_1</name>
    <name evidence="7" type="ORF">LOC62_01G000261</name>
</gene>
<accession>A0AAF1BI30</accession>
<keyword evidence="5 6" id="KW-0472">Membrane</keyword>
<dbReference type="GeneID" id="87803520"/>
<feature type="transmembrane region" description="Helical" evidence="6">
    <location>
        <begin position="151"/>
        <end position="172"/>
    </location>
</feature>
<feature type="transmembrane region" description="Helical" evidence="6">
    <location>
        <begin position="57"/>
        <end position="77"/>
    </location>
</feature>